<keyword evidence="7" id="KW-1185">Reference proteome</keyword>
<comment type="similarity">
    <text evidence="2 4">Belongs to the UDP-N-acetylglucosamine 2-epimerase family.</text>
</comment>
<evidence type="ECO:0000256" key="1">
    <source>
        <dbReference type="ARBA" id="ARBA00023235"/>
    </source>
</evidence>
<evidence type="ECO:0000259" key="5">
    <source>
        <dbReference type="Pfam" id="PF02350"/>
    </source>
</evidence>
<keyword evidence="1 4" id="KW-0413">Isomerase</keyword>
<dbReference type="InterPro" id="IPR003331">
    <property type="entry name" value="UDP_GlcNAc_Epimerase_2_dom"/>
</dbReference>
<protein>
    <recommendedName>
        <fullName evidence="3">UDP-N-acetylglucosamine 2-epimerase (non-hydrolyzing)</fullName>
        <ecNumber evidence="3">5.1.3.14</ecNumber>
    </recommendedName>
</protein>
<evidence type="ECO:0000256" key="4">
    <source>
        <dbReference type="RuleBase" id="RU003513"/>
    </source>
</evidence>
<proteinExistence type="inferred from homology"/>
<evidence type="ECO:0000313" key="6">
    <source>
        <dbReference type="EMBL" id="ETX07961.1"/>
    </source>
</evidence>
<dbReference type="EC" id="5.1.3.14" evidence="3"/>
<gene>
    <name evidence="6" type="ORF">ETSY2_08165</name>
</gene>
<dbReference type="PATRIC" id="fig|1429439.4.peg.1400"/>
<comment type="caution">
    <text evidence="6">The sequence shown here is derived from an EMBL/GenBank/DDBJ whole genome shotgun (WGS) entry which is preliminary data.</text>
</comment>
<dbReference type="Proteomes" id="UP000019140">
    <property type="component" value="Unassembled WGS sequence"/>
</dbReference>
<feature type="domain" description="UDP-N-acetylglucosamine 2-epimerase" evidence="5">
    <location>
        <begin position="26"/>
        <end position="188"/>
    </location>
</feature>
<dbReference type="PANTHER" id="PTHR43174:SF2">
    <property type="entry name" value="UDP-N-ACETYLGLUCOSAMINE 2-EPIMERASE"/>
    <property type="match status" value="1"/>
</dbReference>
<dbReference type="InterPro" id="IPR029767">
    <property type="entry name" value="WecB-like"/>
</dbReference>
<evidence type="ECO:0000256" key="3">
    <source>
        <dbReference type="ARBA" id="ARBA00038858"/>
    </source>
</evidence>
<dbReference type="EMBL" id="AZHX01000332">
    <property type="protein sequence ID" value="ETX07961.1"/>
    <property type="molecule type" value="Genomic_DNA"/>
</dbReference>
<dbReference type="Gene3D" id="3.40.50.2000">
    <property type="entry name" value="Glycogen Phosphorylase B"/>
    <property type="match status" value="1"/>
</dbReference>
<dbReference type="SUPFAM" id="SSF53756">
    <property type="entry name" value="UDP-Glycosyltransferase/glycogen phosphorylase"/>
    <property type="match status" value="1"/>
</dbReference>
<dbReference type="Pfam" id="PF02350">
    <property type="entry name" value="Epimerase_2"/>
    <property type="match status" value="1"/>
</dbReference>
<reference evidence="6 7" key="1">
    <citation type="journal article" date="2014" name="Nature">
        <title>An environmental bacterial taxon with a large and distinct metabolic repertoire.</title>
        <authorList>
            <person name="Wilson M.C."/>
            <person name="Mori T."/>
            <person name="Ruckert C."/>
            <person name="Uria A.R."/>
            <person name="Helf M.J."/>
            <person name="Takada K."/>
            <person name="Gernert C."/>
            <person name="Steffens U.A."/>
            <person name="Heycke N."/>
            <person name="Schmitt S."/>
            <person name="Rinke C."/>
            <person name="Helfrich E.J."/>
            <person name="Brachmann A.O."/>
            <person name="Gurgui C."/>
            <person name="Wakimoto T."/>
            <person name="Kracht M."/>
            <person name="Crusemann M."/>
            <person name="Hentschel U."/>
            <person name="Abe I."/>
            <person name="Matsunaga S."/>
            <person name="Kalinowski J."/>
            <person name="Takeyama H."/>
            <person name="Piel J."/>
        </authorList>
    </citation>
    <scope>NUCLEOTIDE SEQUENCE [LARGE SCALE GENOMIC DNA]</scope>
    <source>
        <strain evidence="7">TSY2</strain>
    </source>
</reference>
<dbReference type="GO" id="GO:0008761">
    <property type="term" value="F:UDP-N-acetylglucosamine 2-epimerase activity"/>
    <property type="evidence" value="ECO:0007669"/>
    <property type="project" value="UniProtKB-EC"/>
</dbReference>
<name>W4MDF6_9BACT</name>
<evidence type="ECO:0000256" key="2">
    <source>
        <dbReference type="ARBA" id="ARBA00038209"/>
    </source>
</evidence>
<dbReference type="HOGENOM" id="CLU_041674_3_0_7"/>
<dbReference type="AlphaFoldDB" id="W4MDF6"/>
<dbReference type="PANTHER" id="PTHR43174">
    <property type="entry name" value="UDP-N-ACETYLGLUCOSAMINE 2-EPIMERASE"/>
    <property type="match status" value="1"/>
</dbReference>
<organism evidence="6 7">
    <name type="scientific">Candidatus Entotheonella gemina</name>
    <dbReference type="NCBI Taxonomy" id="1429439"/>
    <lineage>
        <taxon>Bacteria</taxon>
        <taxon>Pseudomonadati</taxon>
        <taxon>Nitrospinota/Tectimicrobiota group</taxon>
        <taxon>Candidatus Tectimicrobiota</taxon>
        <taxon>Candidatus Entotheonellia</taxon>
        <taxon>Candidatus Entotheonellales</taxon>
        <taxon>Candidatus Entotheonellaceae</taxon>
        <taxon>Candidatus Entotheonella</taxon>
    </lineage>
</organism>
<sequence length="189" mass="20874">MNVQFKVLAILGTRPEAIKLAPIIRTLQQRDGISIAVCLTGQHKQLVEPVISFFDIKVDYDLNIMSHNQSLFDITIKSLGGLKRTISSFQPDWILVQGDTTATFVSALAGFYSGVKVAHIEAGLRTYNKRAPFPEETNRVLTTHLSDLHFAATDQAKENLLKEGVAASDIYVVGNPVIDAVRIAQKQIR</sequence>
<accession>W4MDF6</accession>
<evidence type="ECO:0000313" key="7">
    <source>
        <dbReference type="Proteomes" id="UP000019140"/>
    </source>
</evidence>
<dbReference type="NCBIfam" id="TIGR00236">
    <property type="entry name" value="wecB"/>
    <property type="match status" value="1"/>
</dbReference>